<proteinExistence type="predicted"/>
<keyword evidence="2" id="KW-1185">Reference proteome</keyword>
<organism evidence="1 2">
    <name type="scientific">Clavelina lepadiformis</name>
    <name type="common">Light-bulb sea squirt</name>
    <name type="synonym">Ascidia lepadiformis</name>
    <dbReference type="NCBI Taxonomy" id="159417"/>
    <lineage>
        <taxon>Eukaryota</taxon>
        <taxon>Metazoa</taxon>
        <taxon>Chordata</taxon>
        <taxon>Tunicata</taxon>
        <taxon>Ascidiacea</taxon>
        <taxon>Aplousobranchia</taxon>
        <taxon>Clavelinidae</taxon>
        <taxon>Clavelina</taxon>
    </lineage>
</organism>
<accession>A0ABP0GF49</accession>
<name>A0ABP0GF49_CLALP</name>
<gene>
    <name evidence="1" type="ORF">CVLEPA_LOCUS23021</name>
</gene>
<sequence>MELGSNRPLDALAGESLQGLVPSGLASTSLGSWKILSSLSYFPCSAKLKLLLNYYESGIMV</sequence>
<protein>
    <submittedName>
        <fullName evidence="1">Uncharacterized protein</fullName>
    </submittedName>
</protein>
<dbReference type="Proteomes" id="UP001642483">
    <property type="component" value="Unassembled WGS sequence"/>
</dbReference>
<evidence type="ECO:0000313" key="2">
    <source>
        <dbReference type="Proteomes" id="UP001642483"/>
    </source>
</evidence>
<dbReference type="EMBL" id="CAWYQH010000119">
    <property type="protein sequence ID" value="CAK8690396.1"/>
    <property type="molecule type" value="Genomic_DNA"/>
</dbReference>
<comment type="caution">
    <text evidence="1">The sequence shown here is derived from an EMBL/GenBank/DDBJ whole genome shotgun (WGS) entry which is preliminary data.</text>
</comment>
<evidence type="ECO:0000313" key="1">
    <source>
        <dbReference type="EMBL" id="CAK8690396.1"/>
    </source>
</evidence>
<reference evidence="1 2" key="1">
    <citation type="submission" date="2024-02" db="EMBL/GenBank/DDBJ databases">
        <authorList>
            <person name="Daric V."/>
            <person name="Darras S."/>
        </authorList>
    </citation>
    <scope>NUCLEOTIDE SEQUENCE [LARGE SCALE GENOMIC DNA]</scope>
</reference>